<dbReference type="GO" id="GO:0003700">
    <property type="term" value="F:DNA-binding transcription factor activity"/>
    <property type="evidence" value="ECO:0007669"/>
    <property type="project" value="InterPro"/>
</dbReference>
<name>A0A3P1VDF8_9STRE</name>
<keyword evidence="1" id="KW-0805">Transcription regulation</keyword>
<dbReference type="SUPFAM" id="SSF46689">
    <property type="entry name" value="Homeodomain-like"/>
    <property type="match status" value="2"/>
</dbReference>
<dbReference type="AlphaFoldDB" id="A0A3P1VDF8"/>
<dbReference type="SMART" id="SM00342">
    <property type="entry name" value="HTH_ARAC"/>
    <property type="match status" value="1"/>
</dbReference>
<dbReference type="PANTHER" id="PTHR43280:SF28">
    <property type="entry name" value="HTH-TYPE TRANSCRIPTIONAL ACTIVATOR RHAS"/>
    <property type="match status" value="1"/>
</dbReference>
<dbReference type="InterPro" id="IPR018062">
    <property type="entry name" value="HTH_AraC-typ_CS"/>
</dbReference>
<sequence length="267" mass="30398">MQKKMEEVAVYIQEHVHHELTLNDLAQHFHYSPSHLSRTFKKEMGYSIKEYIEALKIKGSIDNLVMKSQNITSTALDSGYSSLTTFSTTFKRHTGLAPRNFIKDSTLSYRILQTFLSKKDVLIHREKNIETQNTLSFKLIYPEGYQPHISCVGLFQSRIPKGNPIIGAAMSQDLTHTFDNIPNGTYFLLACELLEDLSFKQNYVLDKNFRATLEASLTFTGDTQVHCELEMRRPIDSDPPITMNLPLLIKDALLDKVSVSFGNQSSN</sequence>
<dbReference type="PANTHER" id="PTHR43280">
    <property type="entry name" value="ARAC-FAMILY TRANSCRIPTIONAL REGULATOR"/>
    <property type="match status" value="1"/>
</dbReference>
<dbReference type="PROSITE" id="PS00041">
    <property type="entry name" value="HTH_ARAC_FAMILY_1"/>
    <property type="match status" value="1"/>
</dbReference>
<accession>A0A3P1VDF8</accession>
<comment type="caution">
    <text evidence="5">The sequence shown here is derived from an EMBL/GenBank/DDBJ whole genome shotgun (WGS) entry which is preliminary data.</text>
</comment>
<dbReference type="InterPro" id="IPR009057">
    <property type="entry name" value="Homeodomain-like_sf"/>
</dbReference>
<dbReference type="Pfam" id="PF12833">
    <property type="entry name" value="HTH_18"/>
    <property type="match status" value="1"/>
</dbReference>
<protein>
    <submittedName>
        <fullName evidence="5">AraC family transcriptional regulator</fullName>
    </submittedName>
</protein>
<keyword evidence="6" id="KW-1185">Reference proteome</keyword>
<dbReference type="Proteomes" id="UP000281771">
    <property type="component" value="Unassembled WGS sequence"/>
</dbReference>
<dbReference type="Gene3D" id="1.10.10.60">
    <property type="entry name" value="Homeodomain-like"/>
    <property type="match status" value="2"/>
</dbReference>
<evidence type="ECO:0000259" key="4">
    <source>
        <dbReference type="PROSITE" id="PS01124"/>
    </source>
</evidence>
<dbReference type="PROSITE" id="PS01124">
    <property type="entry name" value="HTH_ARAC_FAMILY_2"/>
    <property type="match status" value="1"/>
</dbReference>
<keyword evidence="3" id="KW-0804">Transcription</keyword>
<gene>
    <name evidence="5" type="ORF">EII38_00195</name>
</gene>
<feature type="domain" description="HTH araC/xylS-type" evidence="4">
    <location>
        <begin position="6"/>
        <end position="104"/>
    </location>
</feature>
<dbReference type="GO" id="GO:0043565">
    <property type="term" value="F:sequence-specific DNA binding"/>
    <property type="evidence" value="ECO:0007669"/>
    <property type="project" value="InterPro"/>
</dbReference>
<proteinExistence type="predicted"/>
<dbReference type="STRING" id="1123309.GCA_000377005_01243"/>
<evidence type="ECO:0000256" key="2">
    <source>
        <dbReference type="ARBA" id="ARBA00023125"/>
    </source>
</evidence>
<dbReference type="InterPro" id="IPR018060">
    <property type="entry name" value="HTH_AraC"/>
</dbReference>
<evidence type="ECO:0000256" key="3">
    <source>
        <dbReference type="ARBA" id="ARBA00023163"/>
    </source>
</evidence>
<dbReference type="EMBL" id="RQZA01000001">
    <property type="protein sequence ID" value="RRD32191.1"/>
    <property type="molecule type" value="Genomic_DNA"/>
</dbReference>
<evidence type="ECO:0000313" key="6">
    <source>
        <dbReference type="Proteomes" id="UP000281771"/>
    </source>
</evidence>
<keyword evidence="2" id="KW-0238">DNA-binding</keyword>
<reference evidence="5 6" key="1">
    <citation type="submission" date="2018-11" db="EMBL/GenBank/DDBJ databases">
        <title>Genomes From Bacteria Associated with the Canine Oral Cavity: a Test Case for Automated Genome-Based Taxonomic Assignment.</title>
        <authorList>
            <person name="Coil D.A."/>
            <person name="Jospin G."/>
            <person name="Darling A.E."/>
            <person name="Wallis C."/>
            <person name="Davis I.J."/>
            <person name="Harris S."/>
            <person name="Eisen J.A."/>
            <person name="Holcombe L.J."/>
            <person name="O'Flynn C."/>
        </authorList>
    </citation>
    <scope>NUCLEOTIDE SEQUENCE [LARGE SCALE GENOMIC DNA]</scope>
    <source>
        <strain evidence="5 6">OH4621_COT-116</strain>
    </source>
</reference>
<evidence type="ECO:0000256" key="1">
    <source>
        <dbReference type="ARBA" id="ARBA00023015"/>
    </source>
</evidence>
<organism evidence="5 6">
    <name type="scientific">Streptococcus minor</name>
    <dbReference type="NCBI Taxonomy" id="229549"/>
    <lineage>
        <taxon>Bacteria</taxon>
        <taxon>Bacillati</taxon>
        <taxon>Bacillota</taxon>
        <taxon>Bacilli</taxon>
        <taxon>Lactobacillales</taxon>
        <taxon>Streptococcaceae</taxon>
        <taxon>Streptococcus</taxon>
    </lineage>
</organism>
<evidence type="ECO:0000313" key="5">
    <source>
        <dbReference type="EMBL" id="RRD32191.1"/>
    </source>
</evidence>